<feature type="region of interest" description="Disordered" evidence="1">
    <location>
        <begin position="251"/>
        <end position="294"/>
    </location>
</feature>
<evidence type="ECO:0000256" key="1">
    <source>
        <dbReference type="SAM" id="MobiDB-lite"/>
    </source>
</evidence>
<evidence type="ECO:0008006" key="3">
    <source>
        <dbReference type="Google" id="ProtNLM"/>
    </source>
</evidence>
<reference evidence="2" key="1">
    <citation type="journal article" date="2015" name="Nature">
        <title>Complex archaea that bridge the gap between prokaryotes and eukaryotes.</title>
        <authorList>
            <person name="Spang A."/>
            <person name="Saw J.H."/>
            <person name="Jorgensen S.L."/>
            <person name="Zaremba-Niedzwiedzka K."/>
            <person name="Martijn J."/>
            <person name="Lind A.E."/>
            <person name="van Eijk R."/>
            <person name="Schleper C."/>
            <person name="Guy L."/>
            <person name="Ettema T.J."/>
        </authorList>
    </citation>
    <scope>NUCLEOTIDE SEQUENCE</scope>
</reference>
<organism evidence="2">
    <name type="scientific">marine sediment metagenome</name>
    <dbReference type="NCBI Taxonomy" id="412755"/>
    <lineage>
        <taxon>unclassified sequences</taxon>
        <taxon>metagenomes</taxon>
        <taxon>ecological metagenomes</taxon>
    </lineage>
</organism>
<sequence>MTDFFDWLTVGDSGIGADRLADAFKLSHREMRETTEALAPAFTLALQRAMLDPAAWTELSHRFLPFMDGTTMPGPETARSPAAKDLANALFGSRDISNAVARKVSLASGIAPDTVEKLMRNLSIMTMQTMVKMMLANVARNQPTGLADGNYPGAIAEMMRRGANAMEAMGRPSDSPQRRQPSFPGAAGSDYLAGLFADALNGKLPFMPPVAEATERPPSASRRTSDDAPPASDFIPFQPFEAMMEGFARGLQSGDGAATDEPESQAPAPEPEATAASTFDDLARAGQKMQDDYARQMTELFQRFQGGLGNDKDH</sequence>
<protein>
    <recommendedName>
        <fullName evidence="3">DUF937 domain-containing protein</fullName>
    </recommendedName>
</protein>
<feature type="region of interest" description="Disordered" evidence="1">
    <location>
        <begin position="167"/>
        <end position="186"/>
    </location>
</feature>
<proteinExistence type="predicted"/>
<feature type="region of interest" description="Disordered" evidence="1">
    <location>
        <begin position="207"/>
        <end position="235"/>
    </location>
</feature>
<accession>A0A0F9UID1</accession>
<gene>
    <name evidence="2" type="ORF">LCGC14_0202990</name>
</gene>
<evidence type="ECO:0000313" key="2">
    <source>
        <dbReference type="EMBL" id="KKN93000.1"/>
    </source>
</evidence>
<feature type="compositionally biased region" description="Low complexity" evidence="1">
    <location>
        <begin position="264"/>
        <end position="278"/>
    </location>
</feature>
<comment type="caution">
    <text evidence="2">The sequence shown here is derived from an EMBL/GenBank/DDBJ whole genome shotgun (WGS) entry which is preliminary data.</text>
</comment>
<name>A0A0F9UID1_9ZZZZ</name>
<dbReference type="EMBL" id="LAZR01000090">
    <property type="protein sequence ID" value="KKN93000.1"/>
    <property type="molecule type" value="Genomic_DNA"/>
</dbReference>
<dbReference type="AlphaFoldDB" id="A0A0F9UID1"/>